<dbReference type="SMART" id="SM00530">
    <property type="entry name" value="HTH_XRE"/>
    <property type="match status" value="1"/>
</dbReference>
<name>A0A2G9WQP4_9HYPH</name>
<proteinExistence type="predicted"/>
<evidence type="ECO:0000313" key="2">
    <source>
        <dbReference type="EMBL" id="PIO97049.1"/>
    </source>
</evidence>
<reference evidence="2 3" key="1">
    <citation type="submission" date="2017-08" db="EMBL/GenBank/DDBJ databases">
        <title>Pleomorphomonas carboxidotrophicus sp. nov., a new mesophilic hydrogenogenic carboxidotroph.</title>
        <authorList>
            <person name="Esquivel-Elizondo S."/>
            <person name="Krajmalnik-Brown R."/>
            <person name="Maldonado J."/>
        </authorList>
    </citation>
    <scope>NUCLEOTIDE SEQUENCE [LARGE SCALE GENOMIC DNA]</scope>
    <source>
        <strain evidence="2 3">SVCO-16</strain>
    </source>
</reference>
<dbReference type="SUPFAM" id="SSF47413">
    <property type="entry name" value="lambda repressor-like DNA-binding domains"/>
    <property type="match status" value="1"/>
</dbReference>
<keyword evidence="3" id="KW-1185">Reference proteome</keyword>
<accession>A0A2G9WQP4</accession>
<dbReference type="AlphaFoldDB" id="A0A2G9WQP4"/>
<sequence>MSSEGMGQQQGKRSAVAEAARGVARWRNRRGLTVEQLAQRSGIPTIVLFAIEGGQHDPAIDLLDGLASVLKVRLIDLFDAGEDQIMGPVSVDIADDL</sequence>
<dbReference type="GO" id="GO:0003677">
    <property type="term" value="F:DNA binding"/>
    <property type="evidence" value="ECO:0007669"/>
    <property type="project" value="InterPro"/>
</dbReference>
<dbReference type="Pfam" id="PF01381">
    <property type="entry name" value="HTH_3"/>
    <property type="match status" value="1"/>
</dbReference>
<evidence type="ECO:0000313" key="3">
    <source>
        <dbReference type="Proteomes" id="UP000231070"/>
    </source>
</evidence>
<dbReference type="InterPro" id="IPR001387">
    <property type="entry name" value="Cro/C1-type_HTH"/>
</dbReference>
<dbReference type="OrthoDB" id="407979at2"/>
<protein>
    <recommendedName>
        <fullName evidence="1">HTH cro/C1-type domain-containing protein</fullName>
    </recommendedName>
</protein>
<organism evidence="2 3">
    <name type="scientific">Pleomorphomonas carboxyditropha</name>
    <dbReference type="NCBI Taxonomy" id="2023338"/>
    <lineage>
        <taxon>Bacteria</taxon>
        <taxon>Pseudomonadati</taxon>
        <taxon>Pseudomonadota</taxon>
        <taxon>Alphaproteobacteria</taxon>
        <taxon>Hyphomicrobiales</taxon>
        <taxon>Pleomorphomonadaceae</taxon>
        <taxon>Pleomorphomonas</taxon>
    </lineage>
</organism>
<feature type="domain" description="HTH cro/C1-type" evidence="1">
    <location>
        <begin position="23"/>
        <end position="77"/>
    </location>
</feature>
<evidence type="ECO:0000259" key="1">
    <source>
        <dbReference type="PROSITE" id="PS50943"/>
    </source>
</evidence>
<gene>
    <name evidence="2" type="ORF">CJ014_22380</name>
</gene>
<comment type="caution">
    <text evidence="2">The sequence shown here is derived from an EMBL/GenBank/DDBJ whole genome shotgun (WGS) entry which is preliminary data.</text>
</comment>
<dbReference type="InterPro" id="IPR010982">
    <property type="entry name" value="Lambda_DNA-bd_dom_sf"/>
</dbReference>
<dbReference type="Gene3D" id="1.10.260.40">
    <property type="entry name" value="lambda repressor-like DNA-binding domains"/>
    <property type="match status" value="1"/>
</dbReference>
<dbReference type="EMBL" id="NQVN01000022">
    <property type="protein sequence ID" value="PIO97049.1"/>
    <property type="molecule type" value="Genomic_DNA"/>
</dbReference>
<dbReference type="PROSITE" id="PS50943">
    <property type="entry name" value="HTH_CROC1"/>
    <property type="match status" value="1"/>
</dbReference>
<dbReference type="CDD" id="cd00093">
    <property type="entry name" value="HTH_XRE"/>
    <property type="match status" value="1"/>
</dbReference>
<dbReference type="Proteomes" id="UP000231070">
    <property type="component" value="Unassembled WGS sequence"/>
</dbReference>